<evidence type="ECO:0000313" key="5">
    <source>
        <dbReference type="Proteomes" id="UP000515163"/>
    </source>
</evidence>
<dbReference type="PRINTS" id="PR00449">
    <property type="entry name" value="RASTRNSFRMNG"/>
</dbReference>
<dbReference type="GO" id="GO:0005525">
    <property type="term" value="F:GTP binding"/>
    <property type="evidence" value="ECO:0007669"/>
    <property type="project" value="InterPro"/>
</dbReference>
<dbReference type="SMART" id="SM00175">
    <property type="entry name" value="RAB"/>
    <property type="match status" value="1"/>
</dbReference>
<comment type="catalytic activity">
    <reaction evidence="4">
        <text>GTP + H2O = GDP + phosphate + H(+)</text>
        <dbReference type="Rhea" id="RHEA:19669"/>
        <dbReference type="ChEBI" id="CHEBI:15377"/>
        <dbReference type="ChEBI" id="CHEBI:15378"/>
        <dbReference type="ChEBI" id="CHEBI:37565"/>
        <dbReference type="ChEBI" id="CHEBI:43474"/>
        <dbReference type="ChEBI" id="CHEBI:58189"/>
        <dbReference type="EC" id="3.6.5.2"/>
    </reaction>
</comment>
<dbReference type="SMART" id="SM00174">
    <property type="entry name" value="RHO"/>
    <property type="match status" value="1"/>
</dbReference>
<dbReference type="Pfam" id="PF00071">
    <property type="entry name" value="Ras"/>
    <property type="match status" value="1"/>
</dbReference>
<dbReference type="SUPFAM" id="SSF52540">
    <property type="entry name" value="P-loop containing nucleoside triphosphate hydrolases"/>
    <property type="match status" value="1"/>
</dbReference>
<comment type="similarity">
    <text evidence="1">Belongs to the small GTPase superfamily. Ras family.</text>
</comment>
<evidence type="ECO:0000256" key="3">
    <source>
        <dbReference type="ARBA" id="ARBA00022801"/>
    </source>
</evidence>
<dbReference type="InParanoid" id="A0A6P8I3K4"/>
<dbReference type="InterPro" id="IPR051065">
    <property type="entry name" value="Ras-related_GTPase"/>
</dbReference>
<dbReference type="GO" id="GO:0003925">
    <property type="term" value="F:G protein activity"/>
    <property type="evidence" value="ECO:0007669"/>
    <property type="project" value="UniProtKB-EC"/>
</dbReference>
<organism evidence="5 6">
    <name type="scientific">Actinia tenebrosa</name>
    <name type="common">Australian red waratah sea anemone</name>
    <dbReference type="NCBI Taxonomy" id="6105"/>
    <lineage>
        <taxon>Eukaryota</taxon>
        <taxon>Metazoa</taxon>
        <taxon>Cnidaria</taxon>
        <taxon>Anthozoa</taxon>
        <taxon>Hexacorallia</taxon>
        <taxon>Actiniaria</taxon>
        <taxon>Actiniidae</taxon>
        <taxon>Actinia</taxon>
    </lineage>
</organism>
<dbReference type="SMART" id="SM00173">
    <property type="entry name" value="RAS"/>
    <property type="match status" value="1"/>
</dbReference>
<dbReference type="InterPro" id="IPR001806">
    <property type="entry name" value="Small_GTPase"/>
</dbReference>
<dbReference type="InterPro" id="IPR027417">
    <property type="entry name" value="P-loop_NTPase"/>
</dbReference>
<dbReference type="PANTHER" id="PTHR45704">
    <property type="entry name" value="RAS-LIKE FAMILY MEMBER 11"/>
    <property type="match status" value="1"/>
</dbReference>
<dbReference type="Gene3D" id="3.40.50.300">
    <property type="entry name" value="P-loop containing nucleotide triphosphate hydrolases"/>
    <property type="match status" value="1"/>
</dbReference>
<evidence type="ECO:0000256" key="1">
    <source>
        <dbReference type="ARBA" id="ARBA00008344"/>
    </source>
</evidence>
<sequence length="245" mass="27866">MTRMSRSQAQEKKPVTVKVVLLGKLGVGKSAMTVRFLTKRYIGEYDPNIGSVYQHSIENDKQTINIEILDSGGEDCLGKKESCSLWGDAFLLVYAINDRDSFNKITPIQQHLHNIRAHDPPTVTLVGNKSDLEDKRRVQTSEAQKLADSFDCSFTEISTLESFKDVERVFIDVATKVAKEKNARQAMSGVKKGSFSKIKDMMDRHVARKRANSSLKETIDEYYVRRSHQDIEPVIRRERSDTCTF</sequence>
<keyword evidence="3" id="KW-0378">Hydrolase</keyword>
<dbReference type="RefSeq" id="XP_031562071.1">
    <property type="nucleotide sequence ID" value="XM_031706211.1"/>
</dbReference>
<accession>A0A6P8I3K4</accession>
<gene>
    <name evidence="6" type="primary">LOC116297897</name>
</gene>
<protein>
    <recommendedName>
        <fullName evidence="2">small monomeric GTPase</fullName>
        <ecNumber evidence="2">3.6.5.2</ecNumber>
    </recommendedName>
</protein>
<reference evidence="6" key="1">
    <citation type="submission" date="2025-08" db="UniProtKB">
        <authorList>
            <consortium name="RefSeq"/>
        </authorList>
    </citation>
    <scope>IDENTIFICATION</scope>
    <source>
        <tissue evidence="6">Tentacle</tissue>
    </source>
</reference>
<keyword evidence="5" id="KW-1185">Reference proteome</keyword>
<evidence type="ECO:0000256" key="2">
    <source>
        <dbReference type="ARBA" id="ARBA00011984"/>
    </source>
</evidence>
<dbReference type="NCBIfam" id="TIGR00231">
    <property type="entry name" value="small_GTP"/>
    <property type="match status" value="1"/>
</dbReference>
<dbReference type="FunFam" id="3.40.50.300:FF:001447">
    <property type="entry name" value="Ras-related protein Rab-1B"/>
    <property type="match status" value="1"/>
</dbReference>
<dbReference type="GeneID" id="116297897"/>
<evidence type="ECO:0000313" key="6">
    <source>
        <dbReference type="RefSeq" id="XP_031562071.1"/>
    </source>
</evidence>
<dbReference type="KEGG" id="aten:116297897"/>
<dbReference type="InterPro" id="IPR005225">
    <property type="entry name" value="Small_GTP-bd"/>
</dbReference>
<evidence type="ECO:0000256" key="4">
    <source>
        <dbReference type="ARBA" id="ARBA00048098"/>
    </source>
</evidence>
<proteinExistence type="inferred from homology"/>
<dbReference type="PROSITE" id="PS51421">
    <property type="entry name" value="RAS"/>
    <property type="match status" value="1"/>
</dbReference>
<dbReference type="OrthoDB" id="18798at2759"/>
<dbReference type="AlphaFoldDB" id="A0A6P8I3K4"/>
<dbReference type="PROSITE" id="PS51419">
    <property type="entry name" value="RAB"/>
    <property type="match status" value="1"/>
</dbReference>
<name>A0A6P8I3K4_ACTTE</name>
<dbReference type="Proteomes" id="UP000515163">
    <property type="component" value="Unplaced"/>
</dbReference>
<dbReference type="EC" id="3.6.5.2" evidence="2"/>